<dbReference type="InterPro" id="IPR027417">
    <property type="entry name" value="P-loop_NTPase"/>
</dbReference>
<evidence type="ECO:0000256" key="11">
    <source>
        <dbReference type="RuleBase" id="RU003783"/>
    </source>
</evidence>
<dbReference type="NCBIfam" id="TIGR00174">
    <property type="entry name" value="miaA"/>
    <property type="match status" value="1"/>
</dbReference>
<protein>
    <recommendedName>
        <fullName evidence="10">tRNA dimethylallyltransferase</fullName>
        <ecNumber evidence="10">2.5.1.75</ecNumber>
    </recommendedName>
    <alternativeName>
        <fullName evidence="10">Dimethylallyl diphosphate:tRNA dimethylallyltransferase</fullName>
        <shortName evidence="10">DMAPP:tRNA dimethylallyltransferase</shortName>
        <shortName evidence="10">DMATase</shortName>
    </alternativeName>
    <alternativeName>
        <fullName evidence="10">Isopentenyl-diphosphate:tRNA isopentenyltransferase</fullName>
        <shortName evidence="10">IPP transferase</shortName>
        <shortName evidence="10">IPPT</shortName>
        <shortName evidence="10">IPTase</shortName>
    </alternativeName>
</protein>
<dbReference type="Gene3D" id="3.40.50.300">
    <property type="entry name" value="P-loop containing nucleotide triphosphate hydrolases"/>
    <property type="match status" value="1"/>
</dbReference>
<feature type="site" description="Interaction with substrate tRNA" evidence="10">
    <location>
        <position position="124"/>
    </location>
</feature>
<accession>A0ABV9P7X8</accession>
<evidence type="ECO:0000256" key="12">
    <source>
        <dbReference type="RuleBase" id="RU003784"/>
    </source>
</evidence>
<gene>
    <name evidence="10 14" type="primary">miaA</name>
    <name evidence="14" type="ORF">ACFO3U_11000</name>
</gene>
<dbReference type="EMBL" id="JBHSGW010000025">
    <property type="protein sequence ID" value="MFC4740520.1"/>
    <property type="molecule type" value="Genomic_DNA"/>
</dbReference>
<evidence type="ECO:0000256" key="7">
    <source>
        <dbReference type="ARBA" id="ARBA00022840"/>
    </source>
</evidence>
<organism evidence="14 15">
    <name type="scientific">Flavobacterium ponti</name>
    <dbReference type="NCBI Taxonomy" id="665133"/>
    <lineage>
        <taxon>Bacteria</taxon>
        <taxon>Pseudomonadati</taxon>
        <taxon>Bacteroidota</taxon>
        <taxon>Flavobacteriia</taxon>
        <taxon>Flavobacteriales</taxon>
        <taxon>Flavobacteriaceae</taxon>
        <taxon>Flavobacterium</taxon>
    </lineage>
</organism>
<evidence type="ECO:0000256" key="6">
    <source>
        <dbReference type="ARBA" id="ARBA00022741"/>
    </source>
</evidence>
<comment type="subunit">
    <text evidence="10">Monomer.</text>
</comment>
<evidence type="ECO:0000256" key="5">
    <source>
        <dbReference type="ARBA" id="ARBA00022694"/>
    </source>
</evidence>
<dbReference type="Proteomes" id="UP001595885">
    <property type="component" value="Unassembled WGS sequence"/>
</dbReference>
<dbReference type="SUPFAM" id="SSF52540">
    <property type="entry name" value="P-loop containing nucleoside triphosphate hydrolases"/>
    <property type="match status" value="2"/>
</dbReference>
<comment type="cofactor">
    <cofactor evidence="1 10">
        <name>Mg(2+)</name>
        <dbReference type="ChEBI" id="CHEBI:18420"/>
    </cofactor>
</comment>
<name>A0ABV9P7X8_9FLAO</name>
<dbReference type="Pfam" id="PF01715">
    <property type="entry name" value="IPPT"/>
    <property type="match status" value="1"/>
</dbReference>
<evidence type="ECO:0000256" key="13">
    <source>
        <dbReference type="RuleBase" id="RU003785"/>
    </source>
</evidence>
<evidence type="ECO:0000256" key="1">
    <source>
        <dbReference type="ARBA" id="ARBA00001946"/>
    </source>
</evidence>
<keyword evidence="4 10" id="KW-0808">Transferase</keyword>
<feature type="region of interest" description="Interaction with substrate tRNA" evidence="10">
    <location>
        <begin position="166"/>
        <end position="170"/>
    </location>
</feature>
<keyword evidence="8 10" id="KW-0460">Magnesium</keyword>
<comment type="similarity">
    <text evidence="3 10 13">Belongs to the IPP transferase family.</text>
</comment>
<evidence type="ECO:0000313" key="14">
    <source>
        <dbReference type="EMBL" id="MFC4740520.1"/>
    </source>
</evidence>
<comment type="caution">
    <text evidence="10">Lacks conserved residue(s) required for the propagation of feature annotation.</text>
</comment>
<dbReference type="HAMAP" id="MF_00185">
    <property type="entry name" value="IPP_trans"/>
    <property type="match status" value="1"/>
</dbReference>
<evidence type="ECO:0000256" key="10">
    <source>
        <dbReference type="HAMAP-Rule" id="MF_00185"/>
    </source>
</evidence>
<comment type="caution">
    <text evidence="14">The sequence shown here is derived from an EMBL/GenBank/DDBJ whole genome shotgun (WGS) entry which is preliminary data.</text>
</comment>
<dbReference type="EC" id="2.5.1.75" evidence="10"/>
<feature type="binding site" evidence="10">
    <location>
        <begin position="13"/>
        <end position="18"/>
    </location>
    <ligand>
        <name>substrate</name>
    </ligand>
</feature>
<keyword evidence="15" id="KW-1185">Reference proteome</keyword>
<dbReference type="PANTHER" id="PTHR11088">
    <property type="entry name" value="TRNA DIMETHYLALLYLTRANSFERASE"/>
    <property type="match status" value="1"/>
</dbReference>
<dbReference type="PANTHER" id="PTHR11088:SF60">
    <property type="entry name" value="TRNA DIMETHYLALLYLTRANSFERASE"/>
    <property type="match status" value="1"/>
</dbReference>
<dbReference type="InterPro" id="IPR018022">
    <property type="entry name" value="IPT"/>
</dbReference>
<comment type="catalytic activity">
    <reaction evidence="9 10 11">
        <text>adenosine(37) in tRNA + dimethylallyl diphosphate = N(6)-dimethylallyladenosine(37) in tRNA + diphosphate</text>
        <dbReference type="Rhea" id="RHEA:26482"/>
        <dbReference type="Rhea" id="RHEA-COMP:10162"/>
        <dbReference type="Rhea" id="RHEA-COMP:10375"/>
        <dbReference type="ChEBI" id="CHEBI:33019"/>
        <dbReference type="ChEBI" id="CHEBI:57623"/>
        <dbReference type="ChEBI" id="CHEBI:74411"/>
        <dbReference type="ChEBI" id="CHEBI:74415"/>
        <dbReference type="EC" id="2.5.1.75"/>
    </reaction>
</comment>
<evidence type="ECO:0000256" key="4">
    <source>
        <dbReference type="ARBA" id="ARBA00022679"/>
    </source>
</evidence>
<feature type="region of interest" description="Interaction with substrate tRNA" evidence="10">
    <location>
        <begin position="36"/>
        <end position="39"/>
    </location>
</feature>
<keyword evidence="5 10" id="KW-0819">tRNA processing</keyword>
<keyword evidence="6 10" id="KW-0547">Nucleotide-binding</keyword>
<sequence length="311" mass="36173">MSKNYLIFIVGPTAIGKTALSIKLAQHFGCEILSCDSRQFFKEMKIGTAVPNDEELAAAKHHFIQNKSIFENYSVGDFEKEAIAKLDELFQKNHIQIVVGGSGLYVNAILQGFDDFPEVPNEIREKVRNQYEEKGLEFLQEKLQALDNNYYSTLLKENPQTLQNPQRMMRFVEVCLASNLPYSSFLNQKKNQRNFTPIIVGLEAEREIMYNRINQRVDIMMSEGLLEEAKNVYPNKELNALQTVGYRELFDYFDGKTTLDFAIEQIKMNTRRFAKRQLTWFKRNEDTIWFDFQTETSTIINTISEKIQHAD</sequence>
<dbReference type="InterPro" id="IPR039657">
    <property type="entry name" value="Dimethylallyltransferase"/>
</dbReference>
<evidence type="ECO:0000256" key="3">
    <source>
        <dbReference type="ARBA" id="ARBA00005842"/>
    </source>
</evidence>
<reference evidence="15" key="1">
    <citation type="journal article" date="2019" name="Int. J. Syst. Evol. Microbiol.">
        <title>The Global Catalogue of Microorganisms (GCM) 10K type strain sequencing project: providing services to taxonomists for standard genome sequencing and annotation.</title>
        <authorList>
            <consortium name="The Broad Institute Genomics Platform"/>
            <consortium name="The Broad Institute Genome Sequencing Center for Infectious Disease"/>
            <person name="Wu L."/>
            <person name="Ma J."/>
        </authorList>
    </citation>
    <scope>NUCLEOTIDE SEQUENCE [LARGE SCALE GENOMIC DNA]</scope>
    <source>
        <strain evidence="15">CCUG 50349</strain>
    </source>
</reference>
<comment type="function">
    <text evidence="2 10 12">Catalyzes the transfer of a dimethylallyl group onto the adenine at position 37 in tRNAs that read codons beginning with uridine, leading to the formation of N6-(dimethylallyl)adenosine (i(6)A).</text>
</comment>
<dbReference type="GO" id="GO:0052381">
    <property type="term" value="F:tRNA dimethylallyltransferase activity"/>
    <property type="evidence" value="ECO:0007669"/>
    <property type="project" value="UniProtKB-EC"/>
</dbReference>
<evidence type="ECO:0000256" key="9">
    <source>
        <dbReference type="ARBA" id="ARBA00049563"/>
    </source>
</evidence>
<evidence type="ECO:0000256" key="2">
    <source>
        <dbReference type="ARBA" id="ARBA00003213"/>
    </source>
</evidence>
<keyword evidence="7 10" id="KW-0067">ATP-binding</keyword>
<evidence type="ECO:0000313" key="15">
    <source>
        <dbReference type="Proteomes" id="UP001595885"/>
    </source>
</evidence>
<dbReference type="Gene3D" id="1.10.20.140">
    <property type="match status" value="1"/>
</dbReference>
<feature type="binding site" evidence="10">
    <location>
        <begin position="11"/>
        <end position="18"/>
    </location>
    <ligand>
        <name>ATP</name>
        <dbReference type="ChEBI" id="CHEBI:30616"/>
    </ligand>
</feature>
<evidence type="ECO:0000256" key="8">
    <source>
        <dbReference type="ARBA" id="ARBA00022842"/>
    </source>
</evidence>
<dbReference type="RefSeq" id="WP_379742041.1">
    <property type="nucleotide sequence ID" value="NZ_JBHSGW010000025.1"/>
</dbReference>
<proteinExistence type="inferred from homology"/>
<feature type="site" description="Interaction with substrate tRNA" evidence="10">
    <location>
        <position position="102"/>
    </location>
</feature>